<evidence type="ECO:0000256" key="3">
    <source>
        <dbReference type="ARBA" id="ARBA00022741"/>
    </source>
</evidence>
<comment type="similarity">
    <text evidence="1">Belongs to the protein kinase superfamily. ADCK protein kinase family.</text>
</comment>
<dbReference type="CDD" id="cd13970">
    <property type="entry name" value="ABC1_ADCK3"/>
    <property type="match status" value="1"/>
</dbReference>
<dbReference type="GO" id="GO:0006744">
    <property type="term" value="P:ubiquinone biosynthetic process"/>
    <property type="evidence" value="ECO:0007669"/>
    <property type="project" value="TreeGrafter"/>
</dbReference>
<dbReference type="SUPFAM" id="SSF56112">
    <property type="entry name" value="Protein kinase-like (PK-like)"/>
    <property type="match status" value="1"/>
</dbReference>
<reference evidence="7" key="1">
    <citation type="submission" date="2018-02" db="EMBL/GenBank/DDBJ databases">
        <title>Genome sequencing of Solimonas sp. HR-BB.</title>
        <authorList>
            <person name="Lee Y."/>
            <person name="Jeon C.O."/>
        </authorList>
    </citation>
    <scope>NUCLEOTIDE SEQUENCE [LARGE SCALE GENOMIC DNA]</scope>
    <source>
        <strain evidence="7">HR-E</strain>
    </source>
</reference>
<dbReference type="OrthoDB" id="9795390at2"/>
<proteinExistence type="inferred from homology"/>
<evidence type="ECO:0000256" key="1">
    <source>
        <dbReference type="ARBA" id="ARBA00009670"/>
    </source>
</evidence>
<keyword evidence="3" id="KW-0547">Nucleotide-binding</keyword>
<name>A0A2P6ARG5_9GAMM</name>
<comment type="caution">
    <text evidence="6">The sequence shown here is derived from an EMBL/GenBank/DDBJ whole genome shotgun (WGS) entry which is preliminary data.</text>
</comment>
<gene>
    <name evidence="6" type="ORF">C5O18_07485</name>
</gene>
<feature type="domain" description="ABC1 atypical kinase-like" evidence="5">
    <location>
        <begin position="97"/>
        <end position="344"/>
    </location>
</feature>
<accession>A0A2P6ARG5</accession>
<evidence type="ECO:0000256" key="2">
    <source>
        <dbReference type="ARBA" id="ARBA00022679"/>
    </source>
</evidence>
<dbReference type="InterPro" id="IPR004147">
    <property type="entry name" value="ABC1_dom"/>
</dbReference>
<dbReference type="GO" id="GO:0005524">
    <property type="term" value="F:ATP binding"/>
    <property type="evidence" value="ECO:0007669"/>
    <property type="project" value="UniProtKB-KW"/>
</dbReference>
<dbReference type="Pfam" id="PF03109">
    <property type="entry name" value="ABC1"/>
    <property type="match status" value="1"/>
</dbReference>
<dbReference type="AlphaFoldDB" id="A0A2P6ARG5"/>
<evidence type="ECO:0000313" key="6">
    <source>
        <dbReference type="EMBL" id="PQA37371.1"/>
    </source>
</evidence>
<dbReference type="PANTHER" id="PTHR43851:SF3">
    <property type="entry name" value="COENZYME Q8"/>
    <property type="match status" value="1"/>
</dbReference>
<evidence type="ECO:0000256" key="4">
    <source>
        <dbReference type="ARBA" id="ARBA00022840"/>
    </source>
</evidence>
<protein>
    <submittedName>
        <fullName evidence="6">ABC transporter</fullName>
    </submittedName>
</protein>
<dbReference type="EMBL" id="PTQZ01000184">
    <property type="protein sequence ID" value="PQA37371.1"/>
    <property type="molecule type" value="Genomic_DNA"/>
</dbReference>
<dbReference type="InterPro" id="IPR034646">
    <property type="entry name" value="ADCK3_dom"/>
</dbReference>
<keyword evidence="2" id="KW-0808">Transferase</keyword>
<dbReference type="PANTHER" id="PTHR43851">
    <property type="match status" value="1"/>
</dbReference>
<keyword evidence="7" id="KW-1185">Reference proteome</keyword>
<organism evidence="6 7">
    <name type="scientific">Amnimonas aquatica</name>
    <dbReference type="NCBI Taxonomy" id="2094561"/>
    <lineage>
        <taxon>Bacteria</taxon>
        <taxon>Pseudomonadati</taxon>
        <taxon>Pseudomonadota</taxon>
        <taxon>Gammaproteobacteria</taxon>
        <taxon>Moraxellales</taxon>
        <taxon>Moraxellaceae</taxon>
        <taxon>Amnimonas</taxon>
    </lineage>
</organism>
<dbReference type="InterPro" id="IPR011009">
    <property type="entry name" value="Kinase-like_dom_sf"/>
</dbReference>
<evidence type="ECO:0000313" key="7">
    <source>
        <dbReference type="Proteomes" id="UP000243900"/>
    </source>
</evidence>
<sequence length="452" mass="51057">MSDDRLTRLKTGAFERRFSIAKASLLAGTRMAASAAGSMFAAPENRATARRRALAEQADYLVSELGKLKGSVVKIGQMMALYGEHFLPEEITAALHKLNDSTTALAWSTLEPLVREQLGYRFDELDINPEPLGAASLAQVHRARRRSDGAELVLKIQYPGVADAIDSDLNLVTQMLRLTRAVPQTRDFDEWLDEVRTMMHREVNYPLEAETTRHFRDYLKDDPRYVVPLIYPEYCTDTLLVMSYERGVPVNSQAVLQLSQERRNAISLAALDICCREVFLWGQIQTDPNFGNYLVRLGDDHGKQDQIILLDFGAVRDFPEDLLKLARGMTRASFHADRSAMLEAMKGFRFFDGLSATTRESFIDLAFLAFEPFADSARVPPEVLNADGDYCWARSRLHVRATTLATRSAVSKQFTVPPKEFMFLSRKLMGAYTFMTVMDAQIRARDLLAKYL</sequence>
<dbReference type="Proteomes" id="UP000243900">
    <property type="component" value="Unassembled WGS sequence"/>
</dbReference>
<keyword evidence="4" id="KW-0067">ATP-binding</keyword>
<dbReference type="RefSeq" id="WP_105192837.1">
    <property type="nucleotide sequence ID" value="NZ_PTQZ01000184.1"/>
</dbReference>
<dbReference type="InterPro" id="IPR051409">
    <property type="entry name" value="Atypical_kinase_ADCK"/>
</dbReference>
<dbReference type="GO" id="GO:0016740">
    <property type="term" value="F:transferase activity"/>
    <property type="evidence" value="ECO:0007669"/>
    <property type="project" value="UniProtKB-KW"/>
</dbReference>
<evidence type="ECO:0000259" key="5">
    <source>
        <dbReference type="Pfam" id="PF03109"/>
    </source>
</evidence>